<name>A0A8T1WV50_9STRA</name>
<feature type="transmembrane region" description="Helical" evidence="2">
    <location>
        <begin position="196"/>
        <end position="216"/>
    </location>
</feature>
<keyword evidence="2" id="KW-1133">Transmembrane helix</keyword>
<proteinExistence type="predicted"/>
<gene>
    <name evidence="3" type="ORF">PHYBOEH_003273</name>
</gene>
<dbReference type="AlphaFoldDB" id="A0A8T1WV50"/>
<keyword evidence="2" id="KW-0812">Transmembrane</keyword>
<organism evidence="3 4">
    <name type="scientific">Phytophthora boehmeriae</name>
    <dbReference type="NCBI Taxonomy" id="109152"/>
    <lineage>
        <taxon>Eukaryota</taxon>
        <taxon>Sar</taxon>
        <taxon>Stramenopiles</taxon>
        <taxon>Oomycota</taxon>
        <taxon>Peronosporomycetes</taxon>
        <taxon>Peronosporales</taxon>
        <taxon>Peronosporaceae</taxon>
        <taxon>Phytophthora</taxon>
    </lineage>
</organism>
<accession>A0A8T1WV50</accession>
<sequence>MPTRGQLAWDQVETRIGALVERLERLEEQVKDQSAHRVEERPRQDRDSRADEQEIDTLRLQLVQSRETVNLLLNRLDQAPQQPQTSDALKTHQEISRRSLAQRENFLTCPISLDLFDDPVTTNCCGKTFSSAALLEALARNPACPICRADRVSVVPNRDIAALVELHKSESAVLGVTETETMGDHSNNEDRMKRGILVMSSQMTILLQGLLLYFYMVLQLQVLDNNSEQIDELHVARV</sequence>
<evidence type="ECO:0008006" key="5">
    <source>
        <dbReference type="Google" id="ProtNLM"/>
    </source>
</evidence>
<dbReference type="EMBL" id="JAGDFL010000190">
    <property type="protein sequence ID" value="KAG7395743.1"/>
    <property type="molecule type" value="Genomic_DNA"/>
</dbReference>
<evidence type="ECO:0000313" key="3">
    <source>
        <dbReference type="EMBL" id="KAG7395743.1"/>
    </source>
</evidence>
<comment type="caution">
    <text evidence="3">The sequence shown here is derived from an EMBL/GenBank/DDBJ whole genome shotgun (WGS) entry which is preliminary data.</text>
</comment>
<keyword evidence="4" id="KW-1185">Reference proteome</keyword>
<evidence type="ECO:0000256" key="2">
    <source>
        <dbReference type="SAM" id="Phobius"/>
    </source>
</evidence>
<dbReference type="OrthoDB" id="265776at2759"/>
<keyword evidence="2" id="KW-0472">Membrane</keyword>
<dbReference type="Proteomes" id="UP000693981">
    <property type="component" value="Unassembled WGS sequence"/>
</dbReference>
<reference evidence="3" key="1">
    <citation type="submission" date="2021-02" db="EMBL/GenBank/DDBJ databases">
        <authorList>
            <person name="Palmer J.M."/>
        </authorList>
    </citation>
    <scope>NUCLEOTIDE SEQUENCE</scope>
    <source>
        <strain evidence="3">SCRP23</strain>
    </source>
</reference>
<evidence type="ECO:0000313" key="4">
    <source>
        <dbReference type="Proteomes" id="UP000693981"/>
    </source>
</evidence>
<protein>
    <recommendedName>
        <fullName evidence="5">SP-RING-type domain-containing protein</fullName>
    </recommendedName>
</protein>
<evidence type="ECO:0000256" key="1">
    <source>
        <dbReference type="SAM" id="MobiDB-lite"/>
    </source>
</evidence>
<feature type="region of interest" description="Disordered" evidence="1">
    <location>
        <begin position="30"/>
        <end position="52"/>
    </location>
</feature>